<dbReference type="Proteomes" id="UP000219636">
    <property type="component" value="Unassembled WGS sequence"/>
</dbReference>
<keyword evidence="3" id="KW-1185">Reference proteome</keyword>
<proteinExistence type="predicted"/>
<protein>
    <submittedName>
        <fullName evidence="2">Uncharacterized protein</fullName>
    </submittedName>
</protein>
<gene>
    <name evidence="2" type="ORF">SAMN05880501_1239</name>
</gene>
<feature type="transmembrane region" description="Helical" evidence="1">
    <location>
        <begin position="7"/>
        <end position="25"/>
    </location>
</feature>
<sequence length="58" mass="6580">MKNINGLYVSLVLMMVVILANTTLFNNKYSGIFMFISLGIFIVGNVFFINARKSEDEK</sequence>
<accession>A0A285TVD7</accession>
<evidence type="ECO:0000256" key="1">
    <source>
        <dbReference type="SAM" id="Phobius"/>
    </source>
</evidence>
<reference evidence="3" key="1">
    <citation type="submission" date="2017-08" db="EMBL/GenBank/DDBJ databases">
        <authorList>
            <person name="Varghese N."/>
            <person name="Submissions S."/>
        </authorList>
    </citation>
    <scope>NUCLEOTIDE SEQUENCE [LARGE SCALE GENOMIC DNA]</scope>
    <source>
        <strain evidence="3">JC22</strain>
    </source>
</reference>
<organism evidence="2 3">
    <name type="scientific">Ureibacillus xyleni</name>
    <dbReference type="NCBI Taxonomy" id="614648"/>
    <lineage>
        <taxon>Bacteria</taxon>
        <taxon>Bacillati</taxon>
        <taxon>Bacillota</taxon>
        <taxon>Bacilli</taxon>
        <taxon>Bacillales</taxon>
        <taxon>Caryophanaceae</taxon>
        <taxon>Ureibacillus</taxon>
    </lineage>
</organism>
<evidence type="ECO:0000313" key="2">
    <source>
        <dbReference type="EMBL" id="SOC27537.1"/>
    </source>
</evidence>
<name>A0A285TVD7_9BACL</name>
<keyword evidence="1" id="KW-1133">Transmembrane helix</keyword>
<keyword evidence="1" id="KW-0812">Transmembrane</keyword>
<dbReference type="EMBL" id="OBMQ01000023">
    <property type="protein sequence ID" value="SOC27537.1"/>
    <property type="molecule type" value="Genomic_DNA"/>
</dbReference>
<dbReference type="AlphaFoldDB" id="A0A285TVD7"/>
<evidence type="ECO:0000313" key="3">
    <source>
        <dbReference type="Proteomes" id="UP000219636"/>
    </source>
</evidence>
<feature type="transmembrane region" description="Helical" evidence="1">
    <location>
        <begin position="31"/>
        <end position="51"/>
    </location>
</feature>
<keyword evidence="1" id="KW-0472">Membrane</keyword>
<dbReference type="RefSeq" id="WP_202615715.1">
    <property type="nucleotide sequence ID" value="NZ_OBMQ01000023.1"/>
</dbReference>